<evidence type="ECO:0000259" key="9">
    <source>
        <dbReference type="Pfam" id="PF00441"/>
    </source>
</evidence>
<evidence type="ECO:0000256" key="4">
    <source>
        <dbReference type="ARBA" id="ARBA00022827"/>
    </source>
</evidence>
<dbReference type="Gene3D" id="2.40.110.10">
    <property type="entry name" value="Butyryl-CoA Dehydrogenase, subunit A, domain 2"/>
    <property type="match status" value="1"/>
</dbReference>
<reference evidence="12" key="1">
    <citation type="journal article" date="2014" name="Int. J. Syst. Evol. Microbiol.">
        <title>Complete genome sequence of Corynebacterium casei LMG S-19264T (=DSM 44701T), isolated from a smear-ripened cheese.</title>
        <authorList>
            <consortium name="US DOE Joint Genome Institute (JGI-PGF)"/>
            <person name="Walter F."/>
            <person name="Albersmeier A."/>
            <person name="Kalinowski J."/>
            <person name="Ruckert C."/>
        </authorList>
    </citation>
    <scope>NUCLEOTIDE SEQUENCE</scope>
    <source>
        <strain evidence="12">KCTC 42650</strain>
    </source>
</reference>
<dbReference type="FunFam" id="1.10.540.10:FF:000002">
    <property type="entry name" value="Acyl-CoA dehydrogenase FadE19"/>
    <property type="match status" value="1"/>
</dbReference>
<dbReference type="EMBL" id="BNCJ01000007">
    <property type="protein sequence ID" value="GHF55208.1"/>
    <property type="molecule type" value="Genomic_DNA"/>
</dbReference>
<dbReference type="GO" id="GO:0050660">
    <property type="term" value="F:flavin adenine dinucleotide binding"/>
    <property type="evidence" value="ECO:0007669"/>
    <property type="project" value="InterPro"/>
</dbReference>
<keyword evidence="5 8" id="KW-0560">Oxidoreductase</keyword>
<dbReference type="InterPro" id="IPR046373">
    <property type="entry name" value="Acyl-CoA_Oxase/DH_mid-dom_sf"/>
</dbReference>
<dbReference type="InterPro" id="IPR036250">
    <property type="entry name" value="AcylCo_DH-like_C"/>
</dbReference>
<comment type="similarity">
    <text evidence="2 8">Belongs to the acyl-CoA dehydrogenase family.</text>
</comment>
<dbReference type="InterPro" id="IPR009100">
    <property type="entry name" value="AcylCoA_DH/oxidase_NM_dom_sf"/>
</dbReference>
<evidence type="ECO:0000256" key="3">
    <source>
        <dbReference type="ARBA" id="ARBA00022630"/>
    </source>
</evidence>
<evidence type="ECO:0000313" key="13">
    <source>
        <dbReference type="Proteomes" id="UP000626220"/>
    </source>
</evidence>
<dbReference type="Gene3D" id="1.10.540.10">
    <property type="entry name" value="Acyl-CoA dehydrogenase/oxidase, N-terminal domain"/>
    <property type="match status" value="1"/>
</dbReference>
<comment type="caution">
    <text evidence="12">The sequence shown here is derived from an EMBL/GenBank/DDBJ whole genome shotgun (WGS) entry which is preliminary data.</text>
</comment>
<dbReference type="Gene3D" id="1.20.140.10">
    <property type="entry name" value="Butyryl-CoA Dehydrogenase, subunit A, domain 3"/>
    <property type="match status" value="1"/>
</dbReference>
<evidence type="ECO:0000256" key="2">
    <source>
        <dbReference type="ARBA" id="ARBA00009347"/>
    </source>
</evidence>
<keyword evidence="13" id="KW-1185">Reference proteome</keyword>
<dbReference type="InterPro" id="IPR006089">
    <property type="entry name" value="Acyl-CoA_DH_CS"/>
</dbReference>
<dbReference type="InterPro" id="IPR009075">
    <property type="entry name" value="AcylCo_DH/oxidase_C"/>
</dbReference>
<dbReference type="RefSeq" id="WP_189680760.1">
    <property type="nucleotide sequence ID" value="NZ_BNCJ01000007.1"/>
</dbReference>
<dbReference type="InterPro" id="IPR006091">
    <property type="entry name" value="Acyl-CoA_Oxase/DH_mid-dom"/>
</dbReference>
<dbReference type="SUPFAM" id="SSF47203">
    <property type="entry name" value="Acyl-CoA dehydrogenase C-terminal domain-like"/>
    <property type="match status" value="1"/>
</dbReference>
<organism evidence="12 13">
    <name type="scientific">Seohaeicola zhoushanensis</name>
    <dbReference type="NCBI Taxonomy" id="1569283"/>
    <lineage>
        <taxon>Bacteria</taxon>
        <taxon>Pseudomonadati</taxon>
        <taxon>Pseudomonadota</taxon>
        <taxon>Alphaproteobacteria</taxon>
        <taxon>Rhodobacterales</taxon>
        <taxon>Roseobacteraceae</taxon>
        <taxon>Seohaeicola</taxon>
    </lineage>
</organism>
<name>A0A8J3GZE2_9RHOB</name>
<reference evidence="12" key="2">
    <citation type="submission" date="2020-09" db="EMBL/GenBank/DDBJ databases">
        <authorList>
            <person name="Sun Q."/>
            <person name="Kim S."/>
        </authorList>
    </citation>
    <scope>NUCLEOTIDE SEQUENCE</scope>
    <source>
        <strain evidence="12">KCTC 42650</strain>
    </source>
</reference>
<dbReference type="Pfam" id="PF02770">
    <property type="entry name" value="Acyl-CoA_dh_M"/>
    <property type="match status" value="1"/>
</dbReference>
<dbReference type="EC" id="1.3.8.11" evidence="6"/>
<dbReference type="Pfam" id="PF02771">
    <property type="entry name" value="Acyl-CoA_dh_N"/>
    <property type="match status" value="1"/>
</dbReference>
<feature type="domain" description="Acyl-CoA dehydrogenase/oxidase C-terminal" evidence="9">
    <location>
        <begin position="250"/>
        <end position="398"/>
    </location>
</feature>
<evidence type="ECO:0000256" key="7">
    <source>
        <dbReference type="ARBA" id="ARBA00067292"/>
    </source>
</evidence>
<dbReference type="InterPro" id="IPR013786">
    <property type="entry name" value="AcylCoA_DH/ox_N"/>
</dbReference>
<keyword evidence="3 8" id="KW-0285">Flavoprotein</keyword>
<evidence type="ECO:0000256" key="6">
    <source>
        <dbReference type="ARBA" id="ARBA00066361"/>
    </source>
</evidence>
<dbReference type="PANTHER" id="PTHR43884">
    <property type="entry name" value="ACYL-COA DEHYDROGENASE"/>
    <property type="match status" value="1"/>
</dbReference>
<feature type="domain" description="Acyl-CoA oxidase/dehydrogenase middle" evidence="10">
    <location>
        <begin position="142"/>
        <end position="238"/>
    </location>
</feature>
<dbReference type="FunFam" id="1.20.140.10:FF:000001">
    <property type="entry name" value="Acyl-CoA dehydrogenase"/>
    <property type="match status" value="1"/>
</dbReference>
<evidence type="ECO:0000256" key="5">
    <source>
        <dbReference type="ARBA" id="ARBA00023002"/>
    </source>
</evidence>
<evidence type="ECO:0000259" key="11">
    <source>
        <dbReference type="Pfam" id="PF02771"/>
    </source>
</evidence>
<dbReference type="Pfam" id="PF00441">
    <property type="entry name" value="Acyl-CoA_dh_1"/>
    <property type="match status" value="1"/>
</dbReference>
<sequence length="398" mass="43380">MNMSHQQGQELSGAGFRLNDPVFVTEELRMLREQVRRFVEREVAPNGESWEAEGKIPREMFRKLGDMGLLGMQHEEEYGGTKMGALASVVFGEELSRSTFGGFTASVTVHTDMSASHITRVGTPEQKAKFLPDLIAGRKVCAIGVTEAGAGSDVAGIRTKAVRDGDHWVINGTKMFITNAVYGDLLILGARTEGLEAGARGISLFIVPTDTPGYKVARKLDKHGWLCSDTAELVFEDMRVPAENMLGAENRGFYAIMQGFEHERLMIGAFCAGEGARAIELTLDYVRARQAFGKSLWAQQATRQRLADLASKAAMIRALTYQTAAALDAGQAVSRETAMIKSVGPEILHEVVHGCLQLHGGTGYMRGTPIERMARDARILRIGGGATEVMLEEVAKRM</sequence>
<feature type="domain" description="Acyl-CoA dehydrogenase/oxidase N-terminal" evidence="11">
    <location>
        <begin position="25"/>
        <end position="137"/>
    </location>
</feature>
<protein>
    <recommendedName>
        <fullName evidence="7">Cyclohexane-1-carbonyl-CoA dehydrogenase</fullName>
        <ecNumber evidence="6">1.3.8.11</ecNumber>
    </recommendedName>
</protein>
<dbReference type="SUPFAM" id="SSF56645">
    <property type="entry name" value="Acyl-CoA dehydrogenase NM domain-like"/>
    <property type="match status" value="1"/>
</dbReference>
<gene>
    <name evidence="12" type="ORF">GCM10017056_28530</name>
</gene>
<evidence type="ECO:0000259" key="10">
    <source>
        <dbReference type="Pfam" id="PF02770"/>
    </source>
</evidence>
<dbReference type="Proteomes" id="UP000626220">
    <property type="component" value="Unassembled WGS sequence"/>
</dbReference>
<keyword evidence="4 8" id="KW-0274">FAD</keyword>
<dbReference type="GO" id="GO:0003995">
    <property type="term" value="F:acyl-CoA dehydrogenase activity"/>
    <property type="evidence" value="ECO:0007669"/>
    <property type="project" value="InterPro"/>
</dbReference>
<evidence type="ECO:0000313" key="12">
    <source>
        <dbReference type="EMBL" id="GHF55208.1"/>
    </source>
</evidence>
<dbReference type="PANTHER" id="PTHR43884:SF12">
    <property type="entry name" value="ISOVALERYL-COA DEHYDROGENASE, MITOCHONDRIAL-RELATED"/>
    <property type="match status" value="1"/>
</dbReference>
<dbReference type="FunFam" id="2.40.110.10:FF:000009">
    <property type="entry name" value="Acyl-CoA dehydrogenase"/>
    <property type="match status" value="1"/>
</dbReference>
<accession>A0A8J3GZE2</accession>
<dbReference type="PROSITE" id="PS00072">
    <property type="entry name" value="ACYL_COA_DH_1"/>
    <property type="match status" value="1"/>
</dbReference>
<proteinExistence type="inferred from homology"/>
<dbReference type="AlphaFoldDB" id="A0A8J3GZE2"/>
<evidence type="ECO:0000256" key="1">
    <source>
        <dbReference type="ARBA" id="ARBA00001974"/>
    </source>
</evidence>
<comment type="cofactor">
    <cofactor evidence="1 8">
        <name>FAD</name>
        <dbReference type="ChEBI" id="CHEBI:57692"/>
    </cofactor>
</comment>
<evidence type="ECO:0000256" key="8">
    <source>
        <dbReference type="RuleBase" id="RU362125"/>
    </source>
</evidence>
<dbReference type="InterPro" id="IPR037069">
    <property type="entry name" value="AcylCoA_DH/ox_N_sf"/>
</dbReference>